<keyword evidence="2 6" id="KW-0067">ATP-binding</keyword>
<feature type="domain" description="Myosin motor" evidence="7">
    <location>
        <begin position="17"/>
        <end position="322"/>
    </location>
</feature>
<dbReference type="PROSITE" id="PS51456">
    <property type="entry name" value="MYOSIN_MOTOR"/>
    <property type="match status" value="1"/>
</dbReference>
<proteinExistence type="inferred from homology"/>
<evidence type="ECO:0000256" key="5">
    <source>
        <dbReference type="ARBA" id="ARBA00023203"/>
    </source>
</evidence>
<accession>A0ABR0YFA6</accession>
<dbReference type="Gene3D" id="1.10.10.820">
    <property type="match status" value="1"/>
</dbReference>
<dbReference type="Proteomes" id="UP001369086">
    <property type="component" value="Unassembled WGS sequence"/>
</dbReference>
<feature type="binding site" evidence="6">
    <location>
        <begin position="110"/>
        <end position="117"/>
    </location>
    <ligand>
        <name>ATP</name>
        <dbReference type="ChEBI" id="CHEBI:30616"/>
    </ligand>
</feature>
<evidence type="ECO:0000256" key="3">
    <source>
        <dbReference type="ARBA" id="ARBA00023123"/>
    </source>
</evidence>
<gene>
    <name evidence="8" type="ORF">HHUSO_G29667</name>
</gene>
<dbReference type="InterPro" id="IPR027417">
    <property type="entry name" value="P-loop_NTPase"/>
</dbReference>
<keyword evidence="3 6" id="KW-0518">Myosin</keyword>
<evidence type="ECO:0000256" key="1">
    <source>
        <dbReference type="ARBA" id="ARBA00022741"/>
    </source>
</evidence>
<sequence>MGSKDRYHWQTQNVKVSGVDDMVLLSKINDDAIVDNLKKRYMDDYIFTYIGPVLISVNPFKQLPYFTDKEIELYQGAAQYENPPHVYALADNMYRNMLIDAENQCVIISGESGAGKTVAAKYIMTYVSKVSGGGPKVQHVKDIILQSNPLLEAFGNAKTVRNNNSSRFGKYFEIQFSRGGEPDGGKISNFLLEKSRVVSQNQGERSFHIFYQLLEGASPEHRENLGIAGPDYYYYLNQSGTYRVEDMNDKQEFSETMNAMAVVGLSAEEQSTVLQIVAGILHLGNLSFQESGNYAVVESEDCECRCTATQQHSIASESPGDI</sequence>
<keyword evidence="4 6" id="KW-0505">Motor protein</keyword>
<dbReference type="SMART" id="SM00242">
    <property type="entry name" value="MYSc"/>
    <property type="match status" value="1"/>
</dbReference>
<dbReference type="PRINTS" id="PR00193">
    <property type="entry name" value="MYOSINHEAVY"/>
</dbReference>
<dbReference type="PANTHER" id="PTHR13140:SF865">
    <property type="entry name" value="MYOSIN IEB"/>
    <property type="match status" value="1"/>
</dbReference>
<comment type="caution">
    <text evidence="8">The sequence shown here is derived from an EMBL/GenBank/DDBJ whole genome shotgun (WGS) entry which is preliminary data.</text>
</comment>
<keyword evidence="5 6" id="KW-0009">Actin-binding</keyword>
<keyword evidence="9" id="KW-1185">Reference proteome</keyword>
<evidence type="ECO:0000313" key="8">
    <source>
        <dbReference type="EMBL" id="KAK6471311.1"/>
    </source>
</evidence>
<reference evidence="8 9" key="1">
    <citation type="submission" date="2021-05" db="EMBL/GenBank/DDBJ databases">
        <authorList>
            <person name="Zahm M."/>
            <person name="Klopp C."/>
            <person name="Cabau C."/>
            <person name="Kuhl H."/>
            <person name="Suciu R."/>
            <person name="Ciorpac M."/>
            <person name="Holostenco D."/>
            <person name="Gessner J."/>
            <person name="Wuertz S."/>
            <person name="Hohne C."/>
            <person name="Stock M."/>
            <person name="Gislard M."/>
            <person name="Lluch J."/>
            <person name="Milhes M."/>
            <person name="Lampietro C."/>
            <person name="Lopez Roques C."/>
            <person name="Donnadieu C."/>
            <person name="Du K."/>
            <person name="Schartl M."/>
            <person name="Guiguen Y."/>
        </authorList>
    </citation>
    <scope>NUCLEOTIDE SEQUENCE [LARGE SCALE GENOMIC DNA]</scope>
    <source>
        <strain evidence="8">Hh-F2</strain>
        <tissue evidence="8">Blood</tissue>
    </source>
</reference>
<dbReference type="Gene3D" id="3.40.850.10">
    <property type="entry name" value="Kinesin motor domain"/>
    <property type="match status" value="1"/>
</dbReference>
<dbReference type="PANTHER" id="PTHR13140">
    <property type="entry name" value="MYOSIN"/>
    <property type="match status" value="1"/>
</dbReference>
<evidence type="ECO:0000259" key="7">
    <source>
        <dbReference type="PROSITE" id="PS51456"/>
    </source>
</evidence>
<evidence type="ECO:0000256" key="4">
    <source>
        <dbReference type="ARBA" id="ARBA00023175"/>
    </source>
</evidence>
<dbReference type="InterPro" id="IPR036961">
    <property type="entry name" value="Kinesin_motor_dom_sf"/>
</dbReference>
<protein>
    <submittedName>
        <fullName evidence="8">Unconventional myosin-Ie-like</fullName>
    </submittedName>
</protein>
<dbReference type="Gene3D" id="1.20.120.720">
    <property type="entry name" value="Myosin VI head, motor domain, U50 subdomain"/>
    <property type="match status" value="1"/>
</dbReference>
<evidence type="ECO:0000256" key="2">
    <source>
        <dbReference type="ARBA" id="ARBA00022840"/>
    </source>
</evidence>
<dbReference type="InterPro" id="IPR001609">
    <property type="entry name" value="Myosin_head_motor_dom-like"/>
</dbReference>
<dbReference type="EMBL" id="JAHFZB010000032">
    <property type="protein sequence ID" value="KAK6471311.1"/>
    <property type="molecule type" value="Genomic_DNA"/>
</dbReference>
<comment type="caution">
    <text evidence="6">Lacks conserved residue(s) required for the propagation of feature annotation.</text>
</comment>
<dbReference type="SUPFAM" id="SSF52540">
    <property type="entry name" value="P-loop containing nucleoside triphosphate hydrolases"/>
    <property type="match status" value="1"/>
</dbReference>
<keyword evidence="1 6" id="KW-0547">Nucleotide-binding</keyword>
<name>A0ABR0YFA6_HUSHU</name>
<evidence type="ECO:0000256" key="6">
    <source>
        <dbReference type="PROSITE-ProRule" id="PRU00782"/>
    </source>
</evidence>
<evidence type="ECO:0000313" key="9">
    <source>
        <dbReference type="Proteomes" id="UP001369086"/>
    </source>
</evidence>
<dbReference type="Pfam" id="PF00063">
    <property type="entry name" value="Myosin_head"/>
    <property type="match status" value="1"/>
</dbReference>
<organism evidence="8 9">
    <name type="scientific">Huso huso</name>
    <name type="common">Beluga</name>
    <name type="synonym">Acipenser huso</name>
    <dbReference type="NCBI Taxonomy" id="61971"/>
    <lineage>
        <taxon>Eukaryota</taxon>
        <taxon>Metazoa</taxon>
        <taxon>Chordata</taxon>
        <taxon>Craniata</taxon>
        <taxon>Vertebrata</taxon>
        <taxon>Euteleostomi</taxon>
        <taxon>Actinopterygii</taxon>
        <taxon>Chondrostei</taxon>
        <taxon>Acipenseriformes</taxon>
        <taxon>Acipenseridae</taxon>
        <taxon>Huso</taxon>
    </lineage>
</organism>
<comment type="similarity">
    <text evidence="6">Belongs to the TRAFAC class myosin-kinesin ATPase superfamily. Myosin family.</text>
</comment>